<evidence type="ECO:0000256" key="2">
    <source>
        <dbReference type="ARBA" id="ARBA00012438"/>
    </source>
</evidence>
<dbReference type="GO" id="GO:0000155">
    <property type="term" value="F:phosphorelay sensor kinase activity"/>
    <property type="evidence" value="ECO:0007669"/>
    <property type="project" value="InterPro"/>
</dbReference>
<evidence type="ECO:0000313" key="13">
    <source>
        <dbReference type="Proteomes" id="UP001155840"/>
    </source>
</evidence>
<evidence type="ECO:0000256" key="3">
    <source>
        <dbReference type="ARBA" id="ARBA00022553"/>
    </source>
</evidence>
<dbReference type="CDD" id="cd16917">
    <property type="entry name" value="HATPase_UhpB-NarQ-NarX-like"/>
    <property type="match status" value="1"/>
</dbReference>
<evidence type="ECO:0000256" key="8">
    <source>
        <dbReference type="ARBA" id="ARBA00023012"/>
    </source>
</evidence>
<dbReference type="SUPFAM" id="SSF55874">
    <property type="entry name" value="ATPase domain of HSP90 chaperone/DNA topoisomerase II/histidine kinase"/>
    <property type="match status" value="1"/>
</dbReference>
<evidence type="ECO:0000256" key="4">
    <source>
        <dbReference type="ARBA" id="ARBA00022679"/>
    </source>
</evidence>
<keyword evidence="6 12" id="KW-0418">Kinase</keyword>
<evidence type="ECO:0000256" key="5">
    <source>
        <dbReference type="ARBA" id="ARBA00022741"/>
    </source>
</evidence>
<evidence type="ECO:0000256" key="6">
    <source>
        <dbReference type="ARBA" id="ARBA00022777"/>
    </source>
</evidence>
<dbReference type="PANTHER" id="PTHR24421:SF10">
    <property type="entry name" value="NITRATE_NITRITE SENSOR PROTEIN NARQ"/>
    <property type="match status" value="1"/>
</dbReference>
<keyword evidence="9" id="KW-0175">Coiled coil</keyword>
<dbReference type="EMBL" id="JAANCM010000007">
    <property type="protein sequence ID" value="NHT76977.1"/>
    <property type="molecule type" value="Genomic_DNA"/>
</dbReference>
<dbReference type="Pfam" id="PF07730">
    <property type="entry name" value="HisKA_3"/>
    <property type="match status" value="1"/>
</dbReference>
<name>A0AA43ZFL6_9HYPH</name>
<dbReference type="AlphaFoldDB" id="A0AA43ZFL6"/>
<evidence type="ECO:0000256" key="9">
    <source>
        <dbReference type="SAM" id="Coils"/>
    </source>
</evidence>
<feature type="coiled-coil region" evidence="9">
    <location>
        <begin position="238"/>
        <end position="265"/>
    </location>
</feature>
<keyword evidence="8" id="KW-0902">Two-component regulatory system</keyword>
<keyword evidence="4" id="KW-0808">Transferase</keyword>
<dbReference type="Gene3D" id="3.30.565.10">
    <property type="entry name" value="Histidine kinase-like ATPase, C-terminal domain"/>
    <property type="match status" value="1"/>
</dbReference>
<dbReference type="GO" id="GO:0005524">
    <property type="term" value="F:ATP binding"/>
    <property type="evidence" value="ECO:0007669"/>
    <property type="project" value="UniProtKB-KW"/>
</dbReference>
<proteinExistence type="predicted"/>
<evidence type="ECO:0000256" key="1">
    <source>
        <dbReference type="ARBA" id="ARBA00000085"/>
    </source>
</evidence>
<feature type="transmembrane region" description="Helical" evidence="10">
    <location>
        <begin position="198"/>
        <end position="218"/>
    </location>
</feature>
<dbReference type="EC" id="2.7.13.3" evidence="2"/>
<dbReference type="RefSeq" id="WP_132449364.1">
    <property type="nucleotide sequence ID" value="NZ_JAANCM010000007.1"/>
</dbReference>
<dbReference type="GO" id="GO:0016020">
    <property type="term" value="C:membrane"/>
    <property type="evidence" value="ECO:0007669"/>
    <property type="project" value="InterPro"/>
</dbReference>
<feature type="domain" description="Histidine kinase" evidence="11">
    <location>
        <begin position="370"/>
        <end position="459"/>
    </location>
</feature>
<comment type="caution">
    <text evidence="12">The sequence shown here is derived from an EMBL/GenBank/DDBJ whole genome shotgun (WGS) entry which is preliminary data.</text>
</comment>
<accession>A0AA43ZFL6</accession>
<dbReference type="PANTHER" id="PTHR24421">
    <property type="entry name" value="NITRATE/NITRITE SENSOR PROTEIN NARX-RELATED"/>
    <property type="match status" value="1"/>
</dbReference>
<keyword evidence="3" id="KW-0597">Phosphoprotein</keyword>
<keyword evidence="7" id="KW-0067">ATP-binding</keyword>
<keyword evidence="10" id="KW-0472">Membrane</keyword>
<gene>
    <name evidence="12" type="ORF">G8E10_14680</name>
</gene>
<keyword evidence="10" id="KW-0812">Transmembrane</keyword>
<reference evidence="12" key="1">
    <citation type="submission" date="2020-03" db="EMBL/GenBank/DDBJ databases">
        <title>Ferranicluibacter endophyticum gen. nov., sp. nov., a new genus isolated from Rubus ulmifolius Schott. stem.</title>
        <authorList>
            <person name="Roca-Couso R."/>
            <person name="Flores-Felix J.D."/>
            <person name="Igual J.M."/>
            <person name="Rivas R."/>
        </authorList>
    </citation>
    <scope>NUCLEOTIDE SEQUENCE</scope>
    <source>
        <strain evidence="12">CRRU44</strain>
    </source>
</reference>
<dbReference type="GO" id="GO:0046983">
    <property type="term" value="F:protein dimerization activity"/>
    <property type="evidence" value="ECO:0007669"/>
    <property type="project" value="InterPro"/>
</dbReference>
<evidence type="ECO:0000313" key="12">
    <source>
        <dbReference type="EMBL" id="NHT76977.1"/>
    </source>
</evidence>
<keyword evidence="5" id="KW-0547">Nucleotide-binding</keyword>
<organism evidence="12 13">
    <name type="scientific">Ferranicluibacter rubi</name>
    <dbReference type="NCBI Taxonomy" id="2715133"/>
    <lineage>
        <taxon>Bacteria</taxon>
        <taxon>Pseudomonadati</taxon>
        <taxon>Pseudomonadota</taxon>
        <taxon>Alphaproteobacteria</taxon>
        <taxon>Hyphomicrobiales</taxon>
        <taxon>Rhizobiaceae</taxon>
        <taxon>Ferranicluibacter</taxon>
    </lineage>
</organism>
<dbReference type="InterPro" id="IPR011712">
    <property type="entry name" value="Sig_transdc_His_kin_sub3_dim/P"/>
</dbReference>
<dbReference type="Proteomes" id="UP001155840">
    <property type="component" value="Unassembled WGS sequence"/>
</dbReference>
<dbReference type="Gene3D" id="1.20.5.1930">
    <property type="match status" value="1"/>
</dbReference>
<evidence type="ECO:0000256" key="10">
    <source>
        <dbReference type="SAM" id="Phobius"/>
    </source>
</evidence>
<protein>
    <recommendedName>
        <fullName evidence="2">histidine kinase</fullName>
        <ecNumber evidence="2">2.7.13.3</ecNumber>
    </recommendedName>
</protein>
<comment type="catalytic activity">
    <reaction evidence="1">
        <text>ATP + protein L-histidine = ADP + protein N-phospho-L-histidine.</text>
        <dbReference type="EC" id="2.7.13.3"/>
    </reaction>
</comment>
<dbReference type="InterPro" id="IPR036890">
    <property type="entry name" value="HATPase_C_sf"/>
</dbReference>
<dbReference type="InterPro" id="IPR050482">
    <property type="entry name" value="Sensor_HK_TwoCompSys"/>
</dbReference>
<feature type="transmembrane region" description="Helical" evidence="10">
    <location>
        <begin position="17"/>
        <end position="42"/>
    </location>
</feature>
<dbReference type="InterPro" id="IPR003594">
    <property type="entry name" value="HATPase_dom"/>
</dbReference>
<evidence type="ECO:0000259" key="11">
    <source>
        <dbReference type="PROSITE" id="PS50109"/>
    </source>
</evidence>
<evidence type="ECO:0000256" key="7">
    <source>
        <dbReference type="ARBA" id="ARBA00022840"/>
    </source>
</evidence>
<keyword evidence="10" id="KW-1133">Transmembrane helix</keyword>
<keyword evidence="13" id="KW-1185">Reference proteome</keyword>
<dbReference type="InterPro" id="IPR005467">
    <property type="entry name" value="His_kinase_dom"/>
</dbReference>
<dbReference type="Pfam" id="PF02518">
    <property type="entry name" value="HATPase_c"/>
    <property type="match status" value="1"/>
</dbReference>
<dbReference type="PROSITE" id="PS50109">
    <property type="entry name" value="HIS_KIN"/>
    <property type="match status" value="1"/>
</dbReference>
<sequence length="459" mass="49590">MVAVPLSLRRLGAELSLAWQFAIAGLIVLMAGMAAIGLWVTANIEMAIVQNRADATALFVDSIVSPLSQTLAHQSALDPPAQKNLLAAVETGPLSERFFSFKIWTPEGDVAFSSDPGLVGQRFALQPEMLAALNGEVVAAFDEMAGAEHLVERDSGQELLEIHSPIRDAGTGRIIGVAEFYRPSADIREALSRARLRSWLVVAGVTIAMLALLFVIVARGSNRIDRQRRRLDDQVEHLSQLLAANTTLRNAVDEAAQRAVTLNERYLRRISADLHDGPAQLLAFAVLRLEAIRKGKGRPDDETLVRRSIDDAIAEIRSLCQDLRLPELEGLSGREVALRAIKAHAFHSGATVESALADVAVETQGAKICLYRFLQETLSNATRHAGASRIKAELSPHDTGIMACVEDDGIGFSSEPDPDRPGLGLAGLRERIISLGGRMEITPASNGMPSGTLVRMFLP</sequence>